<sequence>MLSAEELEKRIREGIPIAAQMAFQVRDLQPNSIAVTGGGSENINVHGTAFAGSLYTICTLALWGLVTARLPEGATLVLAEGNIRYREPVVGDIDAGCTIAKDALEGFLSQLLTRGRSSLEARVEVTGVEGSAAVFNGKVYARLARD</sequence>
<accession>A0A944QUA8</accession>
<dbReference type="InterPro" id="IPR012660">
    <property type="entry name" value="YiiD_C"/>
</dbReference>
<dbReference type="SUPFAM" id="SSF54637">
    <property type="entry name" value="Thioesterase/thiol ester dehydrase-isomerase"/>
    <property type="match status" value="1"/>
</dbReference>
<gene>
    <name evidence="2" type="ORF">KME65_18090</name>
</gene>
<proteinExistence type="predicted"/>
<feature type="domain" description="Thioesterase putative" evidence="1">
    <location>
        <begin position="5"/>
        <end position="138"/>
    </location>
</feature>
<organism evidence="2 3">
    <name type="scientific">Candidatus Thiodiazotropha taylori</name>
    <dbReference type="NCBI Taxonomy" id="2792791"/>
    <lineage>
        <taxon>Bacteria</taxon>
        <taxon>Pseudomonadati</taxon>
        <taxon>Pseudomonadota</taxon>
        <taxon>Gammaproteobacteria</taxon>
        <taxon>Chromatiales</taxon>
        <taxon>Sedimenticolaceae</taxon>
        <taxon>Candidatus Thiodiazotropha</taxon>
    </lineage>
</organism>
<dbReference type="EMBL" id="JAHHGM010000023">
    <property type="protein sequence ID" value="MBT2990873.1"/>
    <property type="molecule type" value="Genomic_DNA"/>
</dbReference>
<comment type="caution">
    <text evidence="2">The sequence shown here is derived from an EMBL/GenBank/DDBJ whole genome shotgun (WGS) entry which is preliminary data.</text>
</comment>
<reference evidence="2 3" key="1">
    <citation type="submission" date="2021-05" db="EMBL/GenBank/DDBJ databases">
        <title>Genetic and Functional Diversity in Clade A Lucinid endosymbionts from the Bahamas.</title>
        <authorList>
            <person name="Giani N.M."/>
            <person name="Engel A.S."/>
            <person name="Campbell B.J."/>
        </authorList>
    </citation>
    <scope>NUCLEOTIDE SEQUENCE [LARGE SCALE GENOMIC DNA]</scope>
    <source>
        <strain evidence="2">LUC16012Gg_MoonRockCtena</strain>
    </source>
</reference>
<name>A0A944QUA8_9GAMM</name>
<protein>
    <submittedName>
        <fullName evidence="2">Thioesterase domain-containing protein</fullName>
    </submittedName>
</protein>
<dbReference type="Gene3D" id="3.10.129.10">
    <property type="entry name" value="Hotdog Thioesterase"/>
    <property type="match status" value="1"/>
</dbReference>
<dbReference type="Pfam" id="PF09500">
    <property type="entry name" value="YiiD_C"/>
    <property type="match status" value="1"/>
</dbReference>
<evidence type="ECO:0000313" key="2">
    <source>
        <dbReference type="EMBL" id="MBT2990873.1"/>
    </source>
</evidence>
<dbReference type="InterPro" id="IPR029069">
    <property type="entry name" value="HotDog_dom_sf"/>
</dbReference>
<evidence type="ECO:0000313" key="3">
    <source>
        <dbReference type="Proteomes" id="UP000770889"/>
    </source>
</evidence>
<dbReference type="Proteomes" id="UP000770889">
    <property type="component" value="Unassembled WGS sequence"/>
</dbReference>
<dbReference type="AlphaFoldDB" id="A0A944QUA8"/>
<evidence type="ECO:0000259" key="1">
    <source>
        <dbReference type="Pfam" id="PF09500"/>
    </source>
</evidence>